<dbReference type="InterPro" id="IPR003870">
    <property type="entry name" value="DUF222"/>
</dbReference>
<dbReference type="CDD" id="cd00085">
    <property type="entry name" value="HNHc"/>
    <property type="match status" value="1"/>
</dbReference>
<sequence length="423" mass="45124">MFAEVDPLADEASLVARIAHLEHVKAAAAAGQARAAAALDSVRRRREADAGVPAAKRGRGLAGEIALARHDSPTRGGKHLGFAKALVFEMPYTLRALERGVLSEWRATLIVRESACLSVGHRRRLDAELCADLSALEGMGDKRIEAAAKRIAYRLDPQAVVDRAAKAPSERTVTCRPAPDTMTYVTALLPVAQGVSVYAALKRAADTTFDDRSRGQIMADTLVERVTGTPAAVAAPVAVNLVMTDRAAFGDDPEPATITGYGPVPAAVARQMITAATTDPRSAATLRRLYRRGATLVAMESRARRFPKGLTAFIETRDQTCRTPYCDAPIRHIDHAHPRHAGGPTSAVNGQGTCERCNYAKEAPGWSVTTSLETRGHTTELVTPTGTRYRSTAPPLPGTPVVTVAKIDTRVSIDVDAMRCPAA</sequence>
<dbReference type="Pfam" id="PF01844">
    <property type="entry name" value="HNH"/>
    <property type="match status" value="1"/>
</dbReference>
<evidence type="ECO:0000259" key="2">
    <source>
        <dbReference type="SMART" id="SM00507"/>
    </source>
</evidence>
<evidence type="ECO:0000313" key="3">
    <source>
        <dbReference type="EMBL" id="BCI53665.1"/>
    </source>
</evidence>
<dbReference type="GO" id="GO:0008270">
    <property type="term" value="F:zinc ion binding"/>
    <property type="evidence" value="ECO:0007669"/>
    <property type="project" value="InterPro"/>
</dbReference>
<name>A0A6S6P539_9MYCO</name>
<protein>
    <submittedName>
        <fullName evidence="3">HNH endonuclease</fullName>
    </submittedName>
</protein>
<evidence type="ECO:0000313" key="4">
    <source>
        <dbReference type="Proteomes" id="UP000515734"/>
    </source>
</evidence>
<dbReference type="GO" id="GO:0004519">
    <property type="term" value="F:endonuclease activity"/>
    <property type="evidence" value="ECO:0007669"/>
    <property type="project" value="UniProtKB-KW"/>
</dbReference>
<proteinExistence type="inferred from homology"/>
<gene>
    <name evidence="3" type="ORF">NIIDNTM18_29430</name>
</gene>
<organism evidence="3 4">
    <name type="scientific">Mycolicibacterium litorale</name>
    <dbReference type="NCBI Taxonomy" id="758802"/>
    <lineage>
        <taxon>Bacteria</taxon>
        <taxon>Bacillati</taxon>
        <taxon>Actinomycetota</taxon>
        <taxon>Actinomycetes</taxon>
        <taxon>Mycobacteriales</taxon>
        <taxon>Mycobacteriaceae</taxon>
        <taxon>Mycolicibacterium</taxon>
    </lineage>
</organism>
<dbReference type="EMBL" id="AP023287">
    <property type="protein sequence ID" value="BCI53665.1"/>
    <property type="molecule type" value="Genomic_DNA"/>
</dbReference>
<dbReference type="SMART" id="SM00507">
    <property type="entry name" value="HNHc"/>
    <property type="match status" value="1"/>
</dbReference>
<reference evidence="3 4" key="1">
    <citation type="submission" date="2020-07" db="EMBL/GenBank/DDBJ databases">
        <title>Complete genome sequence of Mycolicibacterium litorale like strain isolated from cardiac implantable electronic device infection.</title>
        <authorList>
            <person name="Fukano H."/>
            <person name="Miyama H."/>
            <person name="Hoshino Y."/>
        </authorList>
    </citation>
    <scope>NUCLEOTIDE SEQUENCE [LARGE SCALE GENOMIC DNA]</scope>
    <source>
        <strain evidence="3 4">NIIDNTM18</strain>
    </source>
</reference>
<dbReference type="Proteomes" id="UP000515734">
    <property type="component" value="Chromosome"/>
</dbReference>
<dbReference type="InterPro" id="IPR002711">
    <property type="entry name" value="HNH"/>
</dbReference>
<keyword evidence="3" id="KW-0378">Hydrolase</keyword>
<dbReference type="InterPro" id="IPR003615">
    <property type="entry name" value="HNH_nuc"/>
</dbReference>
<accession>A0A6S6P539</accession>
<dbReference type="AlphaFoldDB" id="A0A6S6P539"/>
<feature type="domain" description="HNH nuclease" evidence="2">
    <location>
        <begin position="309"/>
        <end position="359"/>
    </location>
</feature>
<keyword evidence="3" id="KW-0255">Endonuclease</keyword>
<comment type="similarity">
    <text evidence="1">Belongs to the Rv1128c/1148c/1588c/1702c/1945/3466 family.</text>
</comment>
<keyword evidence="3" id="KW-0540">Nuclease</keyword>
<dbReference type="Gene3D" id="1.10.30.50">
    <property type="match status" value="1"/>
</dbReference>
<dbReference type="GO" id="GO:0003676">
    <property type="term" value="F:nucleic acid binding"/>
    <property type="evidence" value="ECO:0007669"/>
    <property type="project" value="InterPro"/>
</dbReference>
<evidence type="ECO:0000256" key="1">
    <source>
        <dbReference type="ARBA" id="ARBA00023450"/>
    </source>
</evidence>
<dbReference type="Pfam" id="PF02720">
    <property type="entry name" value="DUF222"/>
    <property type="match status" value="1"/>
</dbReference>